<dbReference type="SUPFAM" id="SSF56059">
    <property type="entry name" value="Glutathione synthetase ATP-binding domain-like"/>
    <property type="match status" value="1"/>
</dbReference>
<dbReference type="SUPFAM" id="SSF52210">
    <property type="entry name" value="Succinyl-CoA synthetase domains"/>
    <property type="match status" value="1"/>
</dbReference>
<comment type="cofactor">
    <cofactor evidence="8">
        <name>Mg(2+)</name>
        <dbReference type="ChEBI" id="CHEBI:18420"/>
    </cofactor>
    <text evidence="8">Binds 1 Mg(2+) ion per subunit.</text>
</comment>
<comment type="subunit">
    <text evidence="8">Heterotetramer of two alpha and two beta subunits.</text>
</comment>
<dbReference type="GO" id="GO:0004776">
    <property type="term" value="F:succinate-CoA ligase (GDP-forming) activity"/>
    <property type="evidence" value="ECO:0007669"/>
    <property type="project" value="RHEA"/>
</dbReference>
<feature type="binding site" evidence="8">
    <location>
        <begin position="321"/>
        <end position="323"/>
    </location>
    <ligand>
        <name>substrate</name>
        <note>ligand shared with subunit alpha</note>
    </ligand>
</feature>
<evidence type="ECO:0000259" key="9">
    <source>
        <dbReference type="PROSITE" id="PS50975"/>
    </source>
</evidence>
<dbReference type="FunFam" id="3.40.50.261:FF:000001">
    <property type="entry name" value="Succinate--CoA ligase [ADP-forming] subunit beta"/>
    <property type="match status" value="1"/>
</dbReference>
<dbReference type="InterPro" id="IPR011761">
    <property type="entry name" value="ATP-grasp"/>
</dbReference>
<dbReference type="GO" id="GO:0005524">
    <property type="term" value="F:ATP binding"/>
    <property type="evidence" value="ECO:0007669"/>
    <property type="project" value="UniProtKB-UniRule"/>
</dbReference>
<dbReference type="PROSITE" id="PS50975">
    <property type="entry name" value="ATP_GRASP"/>
    <property type="match status" value="1"/>
</dbReference>
<dbReference type="EC" id="6.2.1.5" evidence="8"/>
<keyword evidence="4 8" id="KW-0479">Metal-binding</keyword>
<dbReference type="PROSITE" id="PS01217">
    <property type="entry name" value="SUCCINYL_COA_LIG_3"/>
    <property type="match status" value="1"/>
</dbReference>
<dbReference type="Proteomes" id="UP000325161">
    <property type="component" value="Chromosome"/>
</dbReference>
<dbReference type="GO" id="GO:0000287">
    <property type="term" value="F:magnesium ion binding"/>
    <property type="evidence" value="ECO:0007669"/>
    <property type="project" value="UniProtKB-UniRule"/>
</dbReference>
<dbReference type="GO" id="GO:0006104">
    <property type="term" value="P:succinyl-CoA metabolic process"/>
    <property type="evidence" value="ECO:0007669"/>
    <property type="project" value="TreeGrafter"/>
</dbReference>
<dbReference type="NCBIfam" id="NF001913">
    <property type="entry name" value="PRK00696.1"/>
    <property type="match status" value="1"/>
</dbReference>
<dbReference type="GO" id="GO:0004775">
    <property type="term" value="F:succinate-CoA ligase (ADP-forming) activity"/>
    <property type="evidence" value="ECO:0007669"/>
    <property type="project" value="UniProtKB-UniRule"/>
</dbReference>
<evidence type="ECO:0000256" key="5">
    <source>
        <dbReference type="ARBA" id="ARBA00022741"/>
    </source>
</evidence>
<dbReference type="EMBL" id="CP043046">
    <property type="protein sequence ID" value="QEI08105.1"/>
    <property type="molecule type" value="Genomic_DNA"/>
</dbReference>
<feature type="binding site" evidence="8">
    <location>
        <position position="107"/>
    </location>
    <ligand>
        <name>ATP</name>
        <dbReference type="ChEBI" id="CHEBI:30616"/>
    </ligand>
</feature>
<dbReference type="PANTHER" id="PTHR11815">
    <property type="entry name" value="SUCCINYL-COA SYNTHETASE BETA CHAIN"/>
    <property type="match status" value="1"/>
</dbReference>
<gene>
    <name evidence="8 10" type="primary">sucC</name>
    <name evidence="10" type="ORF">FXN63_21360</name>
</gene>
<evidence type="ECO:0000256" key="6">
    <source>
        <dbReference type="ARBA" id="ARBA00022840"/>
    </source>
</evidence>
<feature type="binding site" evidence="8">
    <location>
        <position position="199"/>
    </location>
    <ligand>
        <name>Mg(2+)</name>
        <dbReference type="ChEBI" id="CHEBI:18420"/>
    </ligand>
</feature>
<dbReference type="InterPro" id="IPR017866">
    <property type="entry name" value="Succ-CoA_synthase_bsu_CS"/>
</dbReference>
<dbReference type="Gene3D" id="3.30.470.20">
    <property type="entry name" value="ATP-grasp fold, B domain"/>
    <property type="match status" value="1"/>
</dbReference>
<dbReference type="InterPro" id="IPR013815">
    <property type="entry name" value="ATP_grasp_subdomain_1"/>
</dbReference>
<dbReference type="RefSeq" id="WP_148817350.1">
    <property type="nucleotide sequence ID" value="NZ_CP043046.1"/>
</dbReference>
<name>A0A5C0B120_9BURK</name>
<dbReference type="HAMAP" id="MF_00558">
    <property type="entry name" value="Succ_CoA_beta"/>
    <property type="match status" value="1"/>
</dbReference>
<evidence type="ECO:0000256" key="2">
    <source>
        <dbReference type="ARBA" id="ARBA00022532"/>
    </source>
</evidence>
<comment type="pathway">
    <text evidence="8">Carbohydrate metabolism; tricarboxylic acid cycle; succinate from succinyl-CoA (ligase route): step 1/1.</text>
</comment>
<evidence type="ECO:0000256" key="3">
    <source>
        <dbReference type="ARBA" id="ARBA00022598"/>
    </source>
</evidence>
<accession>A0A5C0B120</accession>
<keyword evidence="2 8" id="KW-0816">Tricarboxylic acid cycle</keyword>
<dbReference type="Pfam" id="PF08442">
    <property type="entry name" value="ATP-grasp_2"/>
    <property type="match status" value="1"/>
</dbReference>
<dbReference type="OrthoDB" id="9802602at2"/>
<keyword evidence="11" id="KW-1185">Reference proteome</keyword>
<dbReference type="PANTHER" id="PTHR11815:SF10">
    <property type="entry name" value="SUCCINATE--COA LIGASE [GDP-FORMING] SUBUNIT BETA, MITOCHONDRIAL"/>
    <property type="match status" value="1"/>
</dbReference>
<evidence type="ECO:0000256" key="1">
    <source>
        <dbReference type="ARBA" id="ARBA00009182"/>
    </source>
</evidence>
<keyword evidence="5 8" id="KW-0547">Nucleotide-binding</keyword>
<organism evidence="10 11">
    <name type="scientific">Pigmentiphaga aceris</name>
    <dbReference type="NCBI Taxonomy" id="1940612"/>
    <lineage>
        <taxon>Bacteria</taxon>
        <taxon>Pseudomonadati</taxon>
        <taxon>Pseudomonadota</taxon>
        <taxon>Betaproteobacteria</taxon>
        <taxon>Burkholderiales</taxon>
        <taxon>Alcaligenaceae</taxon>
        <taxon>Pigmentiphaga</taxon>
    </lineage>
</organism>
<evidence type="ECO:0000313" key="10">
    <source>
        <dbReference type="EMBL" id="QEI08105.1"/>
    </source>
</evidence>
<feature type="binding site" evidence="8">
    <location>
        <begin position="53"/>
        <end position="55"/>
    </location>
    <ligand>
        <name>ATP</name>
        <dbReference type="ChEBI" id="CHEBI:30616"/>
    </ligand>
</feature>
<reference evidence="10 11" key="1">
    <citation type="submission" date="2019-08" db="EMBL/GenBank/DDBJ databases">
        <title>Amphibian skin-associated Pigmentiphaga: genome sequence and occurrence across geography and hosts.</title>
        <authorList>
            <person name="Bletz M.C."/>
            <person name="Bunk B."/>
            <person name="Sproeer C."/>
            <person name="Biwer P."/>
            <person name="Reiter S."/>
            <person name="Rabemananjara F.C.E."/>
            <person name="Schulz S."/>
            <person name="Overmann J."/>
            <person name="Vences M."/>
        </authorList>
    </citation>
    <scope>NUCLEOTIDE SEQUENCE [LARGE SCALE GENOMIC DNA]</scope>
    <source>
        <strain evidence="10 11">Mada1488</strain>
    </source>
</reference>
<dbReference type="FunFam" id="3.30.470.20:FF:000002">
    <property type="entry name" value="Succinate--CoA ligase [ADP-forming] subunit beta"/>
    <property type="match status" value="1"/>
</dbReference>
<dbReference type="GO" id="GO:0042709">
    <property type="term" value="C:succinate-CoA ligase complex"/>
    <property type="evidence" value="ECO:0007669"/>
    <property type="project" value="UniProtKB-ARBA"/>
</dbReference>
<feature type="binding site" evidence="8">
    <location>
        <position position="264"/>
    </location>
    <ligand>
        <name>substrate</name>
        <note>ligand shared with subunit alpha</note>
    </ligand>
</feature>
<dbReference type="InterPro" id="IPR005809">
    <property type="entry name" value="Succ_CoA_ligase-like_bsu"/>
</dbReference>
<feature type="domain" description="ATP-grasp" evidence="9">
    <location>
        <begin position="9"/>
        <end position="229"/>
    </location>
</feature>
<dbReference type="UniPathway" id="UPA00223">
    <property type="reaction ID" value="UER00999"/>
</dbReference>
<evidence type="ECO:0000256" key="7">
    <source>
        <dbReference type="ARBA" id="ARBA00022842"/>
    </source>
</evidence>
<keyword evidence="7 8" id="KW-0460">Magnesium</keyword>
<dbReference type="InterPro" id="IPR016102">
    <property type="entry name" value="Succinyl-CoA_synth-like"/>
</dbReference>
<evidence type="ECO:0000313" key="11">
    <source>
        <dbReference type="Proteomes" id="UP000325161"/>
    </source>
</evidence>
<comment type="function">
    <text evidence="8">Succinyl-CoA synthetase functions in the citric acid cycle (TCA), coupling the hydrolysis of succinyl-CoA to the synthesis of either ATP or GTP and thus represents the only step of substrate-level phosphorylation in the TCA. The beta subunit provides nucleotide specificity of the enzyme and binds the substrate succinate, while the binding sites for coenzyme A and phosphate are found in the alpha subunit.</text>
</comment>
<dbReference type="InterPro" id="IPR005811">
    <property type="entry name" value="SUCC_ACL_C"/>
</dbReference>
<dbReference type="PIRSF" id="PIRSF001554">
    <property type="entry name" value="SucCS_beta"/>
    <property type="match status" value="1"/>
</dbReference>
<comment type="similarity">
    <text evidence="1 8">Belongs to the succinate/malate CoA ligase beta subunit family.</text>
</comment>
<keyword evidence="6 8" id="KW-0067">ATP-binding</keyword>
<protein>
    <recommendedName>
        <fullName evidence="8">Succinate--CoA ligase [ADP-forming] subunit beta</fullName>
        <ecNumber evidence="8">6.2.1.5</ecNumber>
    </recommendedName>
    <alternativeName>
        <fullName evidence="8">Succinyl-CoA synthetase subunit beta</fullName>
        <shortName evidence="8">SCS-beta</shortName>
    </alternativeName>
</protein>
<dbReference type="InterPro" id="IPR013650">
    <property type="entry name" value="ATP-grasp_succ-CoA_synth-type"/>
</dbReference>
<evidence type="ECO:0000256" key="4">
    <source>
        <dbReference type="ARBA" id="ARBA00022723"/>
    </source>
</evidence>
<keyword evidence="3 8" id="KW-0436">Ligase</keyword>
<dbReference type="AlphaFoldDB" id="A0A5C0B120"/>
<feature type="binding site" evidence="8">
    <location>
        <position position="46"/>
    </location>
    <ligand>
        <name>ATP</name>
        <dbReference type="ChEBI" id="CHEBI:30616"/>
    </ligand>
</feature>
<dbReference type="Gene3D" id="3.30.1490.20">
    <property type="entry name" value="ATP-grasp fold, A domain"/>
    <property type="match status" value="1"/>
</dbReference>
<dbReference type="Gene3D" id="3.40.50.261">
    <property type="entry name" value="Succinyl-CoA synthetase domains"/>
    <property type="match status" value="1"/>
</dbReference>
<dbReference type="Pfam" id="PF00549">
    <property type="entry name" value="Ligase_CoA"/>
    <property type="match status" value="1"/>
</dbReference>
<feature type="binding site" evidence="8">
    <location>
        <position position="99"/>
    </location>
    <ligand>
        <name>ATP</name>
        <dbReference type="ChEBI" id="CHEBI:30616"/>
    </ligand>
</feature>
<dbReference type="KEGG" id="pacr:FXN63_21360"/>
<feature type="binding site" evidence="8">
    <location>
        <position position="213"/>
    </location>
    <ligand>
        <name>Mg(2+)</name>
        <dbReference type="ChEBI" id="CHEBI:18420"/>
    </ligand>
</feature>
<feature type="binding site" evidence="8">
    <location>
        <position position="102"/>
    </location>
    <ligand>
        <name>ATP</name>
        <dbReference type="ChEBI" id="CHEBI:30616"/>
    </ligand>
</feature>
<comment type="catalytic activity">
    <reaction evidence="8">
        <text>GTP + succinate + CoA = succinyl-CoA + GDP + phosphate</text>
        <dbReference type="Rhea" id="RHEA:22120"/>
        <dbReference type="ChEBI" id="CHEBI:30031"/>
        <dbReference type="ChEBI" id="CHEBI:37565"/>
        <dbReference type="ChEBI" id="CHEBI:43474"/>
        <dbReference type="ChEBI" id="CHEBI:57287"/>
        <dbReference type="ChEBI" id="CHEBI:57292"/>
        <dbReference type="ChEBI" id="CHEBI:58189"/>
    </reaction>
</comment>
<proteinExistence type="inferred from homology"/>
<evidence type="ECO:0000256" key="8">
    <source>
        <dbReference type="HAMAP-Rule" id="MF_00558"/>
    </source>
</evidence>
<dbReference type="GO" id="GO:0005829">
    <property type="term" value="C:cytosol"/>
    <property type="evidence" value="ECO:0007669"/>
    <property type="project" value="TreeGrafter"/>
</dbReference>
<comment type="catalytic activity">
    <reaction evidence="8">
        <text>succinate + ATP + CoA = succinyl-CoA + ADP + phosphate</text>
        <dbReference type="Rhea" id="RHEA:17661"/>
        <dbReference type="ChEBI" id="CHEBI:30031"/>
        <dbReference type="ChEBI" id="CHEBI:30616"/>
        <dbReference type="ChEBI" id="CHEBI:43474"/>
        <dbReference type="ChEBI" id="CHEBI:57287"/>
        <dbReference type="ChEBI" id="CHEBI:57292"/>
        <dbReference type="ChEBI" id="CHEBI:456216"/>
        <dbReference type="EC" id="6.2.1.5"/>
    </reaction>
</comment>
<sequence length="390" mass="41282">MKIHEYQGKELLKKFGVTVPRGFPAFSVDEAVEAAEKLGGPVWVVKAQIHAGGRGKGGGVKLARSIEEVRTLANEILGMQLITHQTGPEGQKVGRLLIEEGADIKKELYIGIVTDRATQKIGVMASSEGGMDIEEVAHNTPEKLLKVFVDPVVGLTDEDAATLIRGIGVPEASVPQAVDQLKKLYQVYQETDASLAEINPLILTGSGDIIALDAKFNFDPNALFRHPDIVAYRDLAEEDPAEIEASKFDLAYIQLEGNIGCLVNGAGLAMATMDTIKLFGGEPANFLDVGGGATAEKVTEAFKIMLKNPDVKAILVNIFGGIMRCDVIAEGVITACRAVDLKVPLVVRMKGTNEALGKELLAKSGLPIISADSMAEAATKVVAAAAAAAK</sequence>
<dbReference type="NCBIfam" id="TIGR01016">
    <property type="entry name" value="sucCoAbeta"/>
    <property type="match status" value="1"/>
</dbReference>
<dbReference type="FunFam" id="3.30.1490.20:FF:000002">
    <property type="entry name" value="Succinate--CoA ligase [ADP-forming] subunit beta"/>
    <property type="match status" value="1"/>
</dbReference>
<dbReference type="GO" id="GO:0006099">
    <property type="term" value="P:tricarboxylic acid cycle"/>
    <property type="evidence" value="ECO:0007669"/>
    <property type="project" value="UniProtKB-UniRule"/>
</dbReference>